<keyword evidence="1" id="KW-1133">Transmembrane helix</keyword>
<name>A0ABR4JZY2_9EURO</name>
<dbReference type="Proteomes" id="UP001610444">
    <property type="component" value="Unassembled WGS sequence"/>
</dbReference>
<reference evidence="2 3" key="1">
    <citation type="submission" date="2024-07" db="EMBL/GenBank/DDBJ databases">
        <title>Section-level genome sequencing and comparative genomics of Aspergillus sections Usti and Cavernicolus.</title>
        <authorList>
            <consortium name="Lawrence Berkeley National Laboratory"/>
            <person name="Nybo J.L."/>
            <person name="Vesth T.C."/>
            <person name="Theobald S."/>
            <person name="Frisvad J.C."/>
            <person name="Larsen T.O."/>
            <person name="Kjaerboelling I."/>
            <person name="Rothschild-Mancinelli K."/>
            <person name="Lyhne E.K."/>
            <person name="Kogle M.E."/>
            <person name="Barry K."/>
            <person name="Clum A."/>
            <person name="Na H."/>
            <person name="Ledsgaard L."/>
            <person name="Lin J."/>
            <person name="Lipzen A."/>
            <person name="Kuo A."/>
            <person name="Riley R."/>
            <person name="Mondo S."/>
            <person name="LaButti K."/>
            <person name="Haridas S."/>
            <person name="Pangalinan J."/>
            <person name="Salamov A.A."/>
            <person name="Simmons B.A."/>
            <person name="Magnuson J.K."/>
            <person name="Chen J."/>
            <person name="Drula E."/>
            <person name="Henrissat B."/>
            <person name="Wiebenga A."/>
            <person name="Lubbers R.J."/>
            <person name="Gomes A.C."/>
            <person name="Macurrencykelacurrency M.R."/>
            <person name="Stajich J."/>
            <person name="Grigoriev I.V."/>
            <person name="Mortensen U.H."/>
            <person name="De vries R.P."/>
            <person name="Baker S.E."/>
            <person name="Andersen M.R."/>
        </authorList>
    </citation>
    <scope>NUCLEOTIDE SEQUENCE [LARGE SCALE GENOMIC DNA]</scope>
    <source>
        <strain evidence="2 3">CBS 756.74</strain>
    </source>
</reference>
<protein>
    <submittedName>
        <fullName evidence="2">Uncharacterized protein</fullName>
    </submittedName>
</protein>
<keyword evidence="1" id="KW-0812">Transmembrane</keyword>
<sequence length="415" mass="45720">MNHCVDHLNPSTMLSSQPWALVMVLVIVSMPLVLGTVDCSECRPMDLQSAPGVGIDLTMAYATASIRVRNKSPQPIGMINGSADYQRAMRLLTGEWQKPNNSLRVLEYLRQKKAEESFMGWRSWWDPSTWFSGGAVSPPPLSPHSDSVLVPEDYAPIVSMLAVVKSMIFDTVEPPLKYRSVYLSIPDIPNAGWRYNGHISILCDLAGLEMLGSSYASLHALHYHGVKHWFGPGDEPPPHIDLFYPRNMLVISYNTASLTISLCTRHLGVIDPGQTTQSALHGADNMGAMVGYWDGVQSLISDVIGKTPVDYVLVMGSHAREARLLRVLQDIVADHVNINASVLERYVQGPASKEEREVDLFAAAGQAAVSARWGMQTGYIDCIAPDDCPVDDEDVFGDENWWEILGVPEDGVMIQ</sequence>
<evidence type="ECO:0000256" key="1">
    <source>
        <dbReference type="SAM" id="Phobius"/>
    </source>
</evidence>
<proteinExistence type="predicted"/>
<evidence type="ECO:0000313" key="3">
    <source>
        <dbReference type="Proteomes" id="UP001610444"/>
    </source>
</evidence>
<evidence type="ECO:0000313" key="2">
    <source>
        <dbReference type="EMBL" id="KAL2845600.1"/>
    </source>
</evidence>
<feature type="transmembrane region" description="Helical" evidence="1">
    <location>
        <begin position="19"/>
        <end position="37"/>
    </location>
</feature>
<accession>A0ABR4JZY2</accession>
<dbReference type="RefSeq" id="XP_070896734.1">
    <property type="nucleotide sequence ID" value="XM_071040919.1"/>
</dbReference>
<organism evidence="2 3">
    <name type="scientific">Aspergillus pseudodeflectus</name>
    <dbReference type="NCBI Taxonomy" id="176178"/>
    <lineage>
        <taxon>Eukaryota</taxon>
        <taxon>Fungi</taxon>
        <taxon>Dikarya</taxon>
        <taxon>Ascomycota</taxon>
        <taxon>Pezizomycotina</taxon>
        <taxon>Eurotiomycetes</taxon>
        <taxon>Eurotiomycetidae</taxon>
        <taxon>Eurotiales</taxon>
        <taxon>Aspergillaceae</taxon>
        <taxon>Aspergillus</taxon>
        <taxon>Aspergillus subgen. Nidulantes</taxon>
    </lineage>
</organism>
<dbReference type="GeneID" id="98156083"/>
<comment type="caution">
    <text evidence="2">The sequence shown here is derived from an EMBL/GenBank/DDBJ whole genome shotgun (WGS) entry which is preliminary data.</text>
</comment>
<dbReference type="EMBL" id="JBFXLR010000036">
    <property type="protein sequence ID" value="KAL2845600.1"/>
    <property type="molecule type" value="Genomic_DNA"/>
</dbReference>
<gene>
    <name evidence="2" type="ORF">BJX68DRAFT_242000</name>
</gene>
<keyword evidence="3" id="KW-1185">Reference proteome</keyword>
<keyword evidence="1" id="KW-0472">Membrane</keyword>